<dbReference type="EMBL" id="FCOX02000094">
    <property type="protein sequence ID" value="SAL05882.1"/>
    <property type="molecule type" value="Genomic_DNA"/>
</dbReference>
<reference evidence="2" key="1">
    <citation type="submission" date="2016-01" db="EMBL/GenBank/DDBJ databases">
        <authorList>
            <person name="Peeters C."/>
        </authorList>
    </citation>
    <scope>NUCLEOTIDE SEQUENCE</scope>
    <source>
        <strain evidence="2">LMG 29321</strain>
    </source>
</reference>
<evidence type="ECO:0000313" key="3">
    <source>
        <dbReference type="Proteomes" id="UP000071859"/>
    </source>
</evidence>
<organism evidence="2 3">
    <name type="scientific">Caballeronia calidae</name>
    <dbReference type="NCBI Taxonomy" id="1777139"/>
    <lineage>
        <taxon>Bacteria</taxon>
        <taxon>Pseudomonadati</taxon>
        <taxon>Pseudomonadota</taxon>
        <taxon>Betaproteobacteria</taxon>
        <taxon>Burkholderiales</taxon>
        <taxon>Burkholderiaceae</taxon>
        <taxon>Caballeronia</taxon>
    </lineage>
</organism>
<protein>
    <submittedName>
        <fullName evidence="2">Uncharacterized protein</fullName>
    </submittedName>
</protein>
<proteinExistence type="predicted"/>
<gene>
    <name evidence="2" type="ORF">AWB78_07755</name>
</gene>
<evidence type="ECO:0000256" key="1">
    <source>
        <dbReference type="SAM" id="MobiDB-lite"/>
    </source>
</evidence>
<dbReference type="Proteomes" id="UP000071859">
    <property type="component" value="Unassembled WGS sequence"/>
</dbReference>
<sequence length="186" mass="20979">MRGRFAIRYARFAGKNCCNDRETGHPRHESHTAQRLNGRQERRSTQELLCDRGTKKMHWTIANRSRVARQTSLTRHTNKMFYASWMIKLTRGYIALLSGEAYRSPGSLFEVLKGEIAPGMMLSARAHISALSCARSCDSVDASRRVADNQSRCNAMLLVSRFASENGTRIGKSNDSEARERHLCAG</sequence>
<evidence type="ECO:0000313" key="2">
    <source>
        <dbReference type="EMBL" id="SAL05882.1"/>
    </source>
</evidence>
<name>A0A158EG69_9BURK</name>
<feature type="region of interest" description="Disordered" evidence="1">
    <location>
        <begin position="18"/>
        <end position="44"/>
    </location>
</feature>
<dbReference type="AlphaFoldDB" id="A0A158EG69"/>
<keyword evidence="3" id="KW-1185">Reference proteome</keyword>
<comment type="caution">
    <text evidence="2">The sequence shown here is derived from an EMBL/GenBank/DDBJ whole genome shotgun (WGS) entry which is preliminary data.</text>
</comment>
<accession>A0A158EG69</accession>